<protein>
    <submittedName>
        <fullName evidence="3">Na+/H+ antiporter subunit G</fullName>
    </submittedName>
</protein>
<gene>
    <name evidence="3" type="ORF">DS843_12415</name>
</gene>
<dbReference type="InterPro" id="IPR005133">
    <property type="entry name" value="PhaG_MnhG_YufB"/>
</dbReference>
<feature type="transmembrane region" description="Helical" evidence="2">
    <location>
        <begin position="6"/>
        <end position="31"/>
    </location>
</feature>
<dbReference type="Proteomes" id="UP000480854">
    <property type="component" value="Unassembled WGS sequence"/>
</dbReference>
<proteinExistence type="predicted"/>
<feature type="region of interest" description="Disordered" evidence="1">
    <location>
        <begin position="114"/>
        <end position="136"/>
    </location>
</feature>
<dbReference type="RefSeq" id="WP_149469210.1">
    <property type="nucleotide sequence ID" value="NZ_QOKW01000008.1"/>
</dbReference>
<dbReference type="NCBIfam" id="TIGR01300">
    <property type="entry name" value="CPA3_mnhG_phaG"/>
    <property type="match status" value="1"/>
</dbReference>
<accession>A0A9W7NJM8</accession>
<evidence type="ECO:0000313" key="4">
    <source>
        <dbReference type="Proteomes" id="UP000480854"/>
    </source>
</evidence>
<dbReference type="GO" id="GO:0015385">
    <property type="term" value="F:sodium:proton antiporter activity"/>
    <property type="evidence" value="ECO:0007669"/>
    <property type="project" value="TreeGrafter"/>
</dbReference>
<dbReference type="NCBIfam" id="NF009316">
    <property type="entry name" value="PRK12674.1-5"/>
    <property type="match status" value="1"/>
</dbReference>
<comment type="caution">
    <text evidence="3">The sequence shown here is derived from an EMBL/GenBank/DDBJ whole genome shotgun (WGS) entry which is preliminary data.</text>
</comment>
<keyword evidence="2" id="KW-0472">Membrane</keyword>
<dbReference type="PANTHER" id="PTHR34703:SF1">
    <property type="entry name" value="ANTIPORTER SUBUNIT MNHG2-RELATED"/>
    <property type="match status" value="1"/>
</dbReference>
<dbReference type="EMBL" id="QOKW01000008">
    <property type="protein sequence ID" value="KAA0680638.1"/>
    <property type="molecule type" value="Genomic_DNA"/>
</dbReference>
<name>A0A9W7NJM8_9PROT</name>
<dbReference type="OrthoDB" id="4427992at2"/>
<evidence type="ECO:0000313" key="3">
    <source>
        <dbReference type="EMBL" id="KAA0680638.1"/>
    </source>
</evidence>
<sequence>MSVIGELIVSALILIGTFFLLVGSIGLAKLPDIMRRLHGPTKATTLGIGAMLVASILYVAFSGAGVSLHEILITLFLFLTAPVSAYMIAKAHILRSKPTQENLPATGRRAGWATLHRAPPAKPAPHPEPGAGRTPT</sequence>
<dbReference type="PANTHER" id="PTHR34703">
    <property type="entry name" value="ANTIPORTER SUBUNIT MNHG2-RELATED"/>
    <property type="match status" value="1"/>
</dbReference>
<feature type="transmembrane region" description="Helical" evidence="2">
    <location>
        <begin position="71"/>
        <end position="89"/>
    </location>
</feature>
<evidence type="ECO:0000256" key="2">
    <source>
        <dbReference type="SAM" id="Phobius"/>
    </source>
</evidence>
<organism evidence="3 4">
    <name type="scientific">Roseomonas genomospecies 6</name>
    <dbReference type="NCBI Taxonomy" id="214106"/>
    <lineage>
        <taxon>Bacteria</taxon>
        <taxon>Pseudomonadati</taxon>
        <taxon>Pseudomonadota</taxon>
        <taxon>Alphaproteobacteria</taxon>
        <taxon>Acetobacterales</taxon>
        <taxon>Roseomonadaceae</taxon>
        <taxon>Roseomonas</taxon>
    </lineage>
</organism>
<dbReference type="AlphaFoldDB" id="A0A9W7NJM8"/>
<dbReference type="Pfam" id="PF03334">
    <property type="entry name" value="PhaG_MnhG_YufB"/>
    <property type="match status" value="1"/>
</dbReference>
<keyword evidence="2" id="KW-0812">Transmembrane</keyword>
<keyword evidence="4" id="KW-1185">Reference proteome</keyword>
<reference evidence="3 4" key="1">
    <citation type="submission" date="2018-07" db="EMBL/GenBank/DDBJ databases">
        <title>Genome sequence of Azospirillum sp. ATCC 49961.</title>
        <authorList>
            <person name="Sant'Anna F.H."/>
            <person name="Baldani J.I."/>
            <person name="Zilli J.E."/>
            <person name="Reis V.M."/>
            <person name="Hartmann A."/>
            <person name="Cruz L."/>
            <person name="de Souza E.M."/>
            <person name="de Oliveira Pedrosa F."/>
            <person name="Passaglia L.M.P."/>
        </authorList>
    </citation>
    <scope>NUCLEOTIDE SEQUENCE [LARGE SCALE GENOMIC DNA]</scope>
    <source>
        <strain evidence="3 4">ATCC 49961</strain>
    </source>
</reference>
<keyword evidence="2" id="KW-1133">Transmembrane helix</keyword>
<feature type="transmembrane region" description="Helical" evidence="2">
    <location>
        <begin position="43"/>
        <end position="65"/>
    </location>
</feature>
<evidence type="ECO:0000256" key="1">
    <source>
        <dbReference type="SAM" id="MobiDB-lite"/>
    </source>
</evidence>